<keyword evidence="12" id="KW-0170">Cobalt</keyword>
<dbReference type="Proteomes" id="UP000015101">
    <property type="component" value="Unassembled WGS sequence"/>
</dbReference>
<dbReference type="InterPro" id="IPR011060">
    <property type="entry name" value="RibuloseP-bd_barrel"/>
</dbReference>
<dbReference type="FunFam" id="3.20.20.70:FF:000171">
    <property type="entry name" value="Ribulose-phosphate 3-epimerase"/>
    <property type="match status" value="1"/>
</dbReference>
<evidence type="ECO:0000313" key="15">
    <source>
        <dbReference type="EnsemblMetazoa" id="HelroP74247"/>
    </source>
</evidence>
<dbReference type="NCBIfam" id="TIGR01163">
    <property type="entry name" value="rpe"/>
    <property type="match status" value="1"/>
</dbReference>
<dbReference type="HAMAP" id="MF_02227">
    <property type="entry name" value="RPE"/>
    <property type="match status" value="1"/>
</dbReference>
<feature type="binding site" evidence="13">
    <location>
        <begin position="196"/>
        <end position="197"/>
    </location>
    <ligand>
        <name>substrate</name>
    </ligand>
</feature>
<evidence type="ECO:0000256" key="10">
    <source>
        <dbReference type="PIRNR" id="PIRNR001461"/>
    </source>
</evidence>
<evidence type="ECO:0000256" key="11">
    <source>
        <dbReference type="PIRSR" id="PIRSR001461-1"/>
    </source>
</evidence>
<dbReference type="FunCoup" id="T1G1N8">
    <property type="interactions" value="846"/>
</dbReference>
<feature type="binding site" evidence="12">
    <location>
        <position position="34"/>
    </location>
    <ligand>
        <name>a divalent metal cation</name>
        <dbReference type="ChEBI" id="CHEBI:60240"/>
    </ligand>
</feature>
<comment type="cofactor">
    <cofactor evidence="4">
        <name>Zn(2+)</name>
        <dbReference type="ChEBI" id="CHEBI:29105"/>
    </cofactor>
</comment>
<proteinExistence type="inferred from homology"/>
<feature type="active site" description="Proton acceptor" evidence="11">
    <location>
        <position position="36"/>
    </location>
</feature>
<dbReference type="STRING" id="6412.T1G1N8"/>
<evidence type="ECO:0000256" key="5">
    <source>
        <dbReference type="ARBA" id="ARBA00001954"/>
    </source>
</evidence>
<dbReference type="GO" id="GO:0004750">
    <property type="term" value="F:D-ribulose-phosphate 3-epimerase activity"/>
    <property type="evidence" value="ECO:0000318"/>
    <property type="project" value="GO_Central"/>
</dbReference>
<evidence type="ECO:0000256" key="7">
    <source>
        <dbReference type="ARBA" id="ARBA00013188"/>
    </source>
</evidence>
<dbReference type="Gene3D" id="3.20.20.70">
    <property type="entry name" value="Aldolase class I"/>
    <property type="match status" value="1"/>
</dbReference>
<feature type="binding site" evidence="13">
    <location>
        <position position="176"/>
    </location>
    <ligand>
        <name>substrate</name>
    </ligand>
</feature>
<dbReference type="HOGENOM" id="CLU_054856_0_1_1"/>
<evidence type="ECO:0000313" key="14">
    <source>
        <dbReference type="EMBL" id="ESO08760.1"/>
    </source>
</evidence>
<comment type="cofactor">
    <cofactor evidence="3">
        <name>Co(2+)</name>
        <dbReference type="ChEBI" id="CHEBI:48828"/>
    </cofactor>
</comment>
<dbReference type="PANTHER" id="PTHR11749">
    <property type="entry name" value="RIBULOSE-5-PHOSPHATE-3-EPIMERASE"/>
    <property type="match status" value="1"/>
</dbReference>
<evidence type="ECO:0000256" key="13">
    <source>
        <dbReference type="PIRSR" id="PIRSR001461-3"/>
    </source>
</evidence>
<dbReference type="AlphaFoldDB" id="T1G1N8"/>
<dbReference type="InterPro" id="IPR013785">
    <property type="entry name" value="Aldolase_TIM"/>
</dbReference>
<feature type="binding site" evidence="13">
    <location>
        <begin position="144"/>
        <end position="147"/>
    </location>
    <ligand>
        <name>substrate</name>
    </ligand>
</feature>
<feature type="binding site" evidence="13">
    <location>
        <position position="9"/>
    </location>
    <ligand>
        <name>substrate</name>
    </ligand>
</feature>
<dbReference type="RefSeq" id="XP_009012782.1">
    <property type="nucleotide sequence ID" value="XM_009014534.1"/>
</dbReference>
<dbReference type="PROSITE" id="PS01085">
    <property type="entry name" value="RIBUL_P_3_EPIMER_1"/>
    <property type="match status" value="1"/>
</dbReference>
<feature type="active site" description="Proton donor" evidence="11">
    <location>
        <position position="174"/>
    </location>
</feature>
<dbReference type="InterPro" id="IPR000056">
    <property type="entry name" value="Ribul_P_3_epim-like"/>
</dbReference>
<dbReference type="Pfam" id="PF00834">
    <property type="entry name" value="Ribul_P_3_epim"/>
    <property type="match status" value="1"/>
</dbReference>
<reference evidence="14 16" key="2">
    <citation type="journal article" date="2013" name="Nature">
        <title>Insights into bilaterian evolution from three spiralian genomes.</title>
        <authorList>
            <person name="Simakov O."/>
            <person name="Marletaz F."/>
            <person name="Cho S.J."/>
            <person name="Edsinger-Gonzales E."/>
            <person name="Havlak P."/>
            <person name="Hellsten U."/>
            <person name="Kuo D.H."/>
            <person name="Larsson T."/>
            <person name="Lv J."/>
            <person name="Arendt D."/>
            <person name="Savage R."/>
            <person name="Osoegawa K."/>
            <person name="de Jong P."/>
            <person name="Grimwood J."/>
            <person name="Chapman J.A."/>
            <person name="Shapiro H."/>
            <person name="Aerts A."/>
            <person name="Otillar R.P."/>
            <person name="Terry A.Y."/>
            <person name="Boore J.L."/>
            <person name="Grigoriev I.V."/>
            <person name="Lindberg D.R."/>
            <person name="Seaver E.C."/>
            <person name="Weisblat D.A."/>
            <person name="Putnam N.H."/>
            <person name="Rokhsar D.S."/>
        </authorList>
    </citation>
    <scope>NUCLEOTIDE SEQUENCE</scope>
</reference>
<dbReference type="EMBL" id="KB096023">
    <property type="protein sequence ID" value="ESO08760.1"/>
    <property type="molecule type" value="Genomic_DNA"/>
</dbReference>
<comment type="catalytic activity">
    <reaction evidence="1 10">
        <text>D-ribulose 5-phosphate = D-xylulose 5-phosphate</text>
        <dbReference type="Rhea" id="RHEA:13677"/>
        <dbReference type="ChEBI" id="CHEBI:57737"/>
        <dbReference type="ChEBI" id="CHEBI:58121"/>
        <dbReference type="EC" id="5.1.3.1"/>
    </reaction>
</comment>
<dbReference type="InterPro" id="IPR026019">
    <property type="entry name" value="Ribul_P_3_epim"/>
</dbReference>
<dbReference type="CDD" id="cd00429">
    <property type="entry name" value="RPE"/>
    <property type="match status" value="1"/>
</dbReference>
<comment type="cofactor">
    <cofactor evidence="5">
        <name>Fe(2+)</name>
        <dbReference type="ChEBI" id="CHEBI:29033"/>
    </cofactor>
</comment>
<dbReference type="KEGG" id="hro:HELRODRAFT_74247"/>
<keyword evidence="16" id="KW-1185">Reference proteome</keyword>
<name>T1G1N8_HELRO</name>
<keyword evidence="12" id="KW-0464">Manganese</keyword>
<feature type="binding site" evidence="12">
    <location>
        <position position="36"/>
    </location>
    <ligand>
        <name>a divalent metal cation</name>
        <dbReference type="ChEBI" id="CHEBI:60240"/>
    </ligand>
</feature>
<dbReference type="GO" id="GO:0005975">
    <property type="term" value="P:carbohydrate metabolic process"/>
    <property type="evidence" value="ECO:0000318"/>
    <property type="project" value="GO_Central"/>
</dbReference>
<comment type="similarity">
    <text evidence="6 10">Belongs to the ribulose-phosphate 3-epimerase family.</text>
</comment>
<gene>
    <name evidence="15" type="primary">20214986</name>
    <name evidence="14" type="ORF">HELRODRAFT_74247</name>
</gene>
<dbReference type="EMBL" id="AMQM01003036">
    <property type="status" value="NOT_ANNOTATED_CDS"/>
    <property type="molecule type" value="Genomic_DNA"/>
</dbReference>
<dbReference type="OMA" id="CHLMIED"/>
<evidence type="ECO:0000313" key="16">
    <source>
        <dbReference type="Proteomes" id="UP000015101"/>
    </source>
</evidence>
<dbReference type="GO" id="GO:0005829">
    <property type="term" value="C:cytosol"/>
    <property type="evidence" value="ECO:0000318"/>
    <property type="project" value="GO_Central"/>
</dbReference>
<evidence type="ECO:0000256" key="4">
    <source>
        <dbReference type="ARBA" id="ARBA00001947"/>
    </source>
</evidence>
<accession>T1G1N8</accession>
<organism evidence="15 16">
    <name type="scientific">Helobdella robusta</name>
    <name type="common">Californian leech</name>
    <dbReference type="NCBI Taxonomy" id="6412"/>
    <lineage>
        <taxon>Eukaryota</taxon>
        <taxon>Metazoa</taxon>
        <taxon>Spiralia</taxon>
        <taxon>Lophotrochozoa</taxon>
        <taxon>Annelida</taxon>
        <taxon>Clitellata</taxon>
        <taxon>Hirudinea</taxon>
        <taxon>Rhynchobdellida</taxon>
        <taxon>Glossiphoniidae</taxon>
        <taxon>Helobdella</taxon>
    </lineage>
</organism>
<dbReference type="eggNOG" id="KOG3111">
    <property type="taxonomic scope" value="Eukaryota"/>
</dbReference>
<evidence type="ECO:0000256" key="9">
    <source>
        <dbReference type="ARBA" id="ARBA00023235"/>
    </source>
</evidence>
<reference evidence="15" key="3">
    <citation type="submission" date="2015-06" db="UniProtKB">
        <authorList>
            <consortium name="EnsemblMetazoa"/>
        </authorList>
    </citation>
    <scope>IDENTIFICATION</scope>
</reference>
<reference evidence="16" key="1">
    <citation type="submission" date="2012-12" db="EMBL/GenBank/DDBJ databases">
        <authorList>
            <person name="Hellsten U."/>
            <person name="Grimwood J."/>
            <person name="Chapman J.A."/>
            <person name="Shapiro H."/>
            <person name="Aerts A."/>
            <person name="Otillar R.P."/>
            <person name="Terry A.Y."/>
            <person name="Boore J.L."/>
            <person name="Simakov O."/>
            <person name="Marletaz F."/>
            <person name="Cho S.-J."/>
            <person name="Edsinger-Gonzales E."/>
            <person name="Havlak P."/>
            <person name="Kuo D.-H."/>
            <person name="Larsson T."/>
            <person name="Lv J."/>
            <person name="Arendt D."/>
            <person name="Savage R."/>
            <person name="Osoegawa K."/>
            <person name="de Jong P."/>
            <person name="Lindberg D.R."/>
            <person name="Seaver E.C."/>
            <person name="Weisblat D.A."/>
            <person name="Putnam N.H."/>
            <person name="Grigoriev I.V."/>
            <person name="Rokhsar D.S."/>
        </authorList>
    </citation>
    <scope>NUCLEOTIDE SEQUENCE</scope>
</reference>
<dbReference type="EC" id="5.1.3.1" evidence="7 10"/>
<dbReference type="EnsemblMetazoa" id="HelroT74247">
    <property type="protein sequence ID" value="HelroP74247"/>
    <property type="gene ID" value="HelroG74247"/>
</dbReference>
<evidence type="ECO:0000256" key="6">
    <source>
        <dbReference type="ARBA" id="ARBA00009541"/>
    </source>
</evidence>
<sequence>MSRSLIGPSILNSNLSKLADECKRLLLAGADYLHLDVMDGHFVPNLTFGHPVVACLRPNFPGVLFDVHMMVSNPEQWVEPMSKAGANSYTFHVEATNDVPNCIKLVKEHKMKVGIAIKPKTPVDCILEYLNCVNLVLVMTVEPGFGGQKFMADMMTKVVEKIRSLAPDLDIQVDGGVCLDNIELCAKSGANVIVSGSALVNSSDPQSAIQNMKTAVDKEIERMRERK</sequence>
<dbReference type="InParanoid" id="T1G1N8"/>
<dbReference type="GeneID" id="20214986"/>
<dbReference type="SUPFAM" id="SSF51366">
    <property type="entry name" value="Ribulose-phoshate binding barrel"/>
    <property type="match status" value="1"/>
</dbReference>
<feature type="binding site" evidence="12">
    <location>
        <position position="174"/>
    </location>
    <ligand>
        <name>a divalent metal cation</name>
        <dbReference type="ChEBI" id="CHEBI:60240"/>
    </ligand>
</feature>
<evidence type="ECO:0000256" key="2">
    <source>
        <dbReference type="ARBA" id="ARBA00001936"/>
    </source>
</evidence>
<keyword evidence="8 12" id="KW-0479">Metal-binding</keyword>
<keyword evidence="10" id="KW-0119">Carbohydrate metabolism</keyword>
<dbReference type="GO" id="GO:0046872">
    <property type="term" value="F:metal ion binding"/>
    <property type="evidence" value="ECO:0000318"/>
    <property type="project" value="GO_Central"/>
</dbReference>
<dbReference type="CTD" id="20214986"/>
<protein>
    <recommendedName>
        <fullName evidence="7 10">Ribulose-phosphate 3-epimerase</fullName>
        <ecNumber evidence="7 10">5.1.3.1</ecNumber>
    </recommendedName>
</protein>
<evidence type="ECO:0000256" key="12">
    <source>
        <dbReference type="PIRSR" id="PIRSR001461-2"/>
    </source>
</evidence>
<evidence type="ECO:0000256" key="3">
    <source>
        <dbReference type="ARBA" id="ARBA00001941"/>
    </source>
</evidence>
<dbReference type="NCBIfam" id="NF004076">
    <property type="entry name" value="PRK05581.1-4"/>
    <property type="match status" value="1"/>
</dbReference>
<feature type="binding site" evidence="12">
    <location>
        <position position="68"/>
    </location>
    <ligand>
        <name>a divalent metal cation</name>
        <dbReference type="ChEBI" id="CHEBI:60240"/>
    </ligand>
</feature>
<feature type="binding site" evidence="13">
    <location>
        <position position="68"/>
    </location>
    <ligand>
        <name>substrate</name>
    </ligand>
</feature>
<dbReference type="PROSITE" id="PS01086">
    <property type="entry name" value="RIBUL_P_3_EPIMER_2"/>
    <property type="match status" value="1"/>
</dbReference>
<dbReference type="GO" id="GO:0009052">
    <property type="term" value="P:pentose-phosphate shunt, non-oxidative branch"/>
    <property type="evidence" value="ECO:0000318"/>
    <property type="project" value="GO_Central"/>
</dbReference>
<dbReference type="PIRSF" id="PIRSF001461">
    <property type="entry name" value="RPE"/>
    <property type="match status" value="1"/>
</dbReference>
<evidence type="ECO:0000256" key="1">
    <source>
        <dbReference type="ARBA" id="ARBA00001782"/>
    </source>
</evidence>
<keyword evidence="9 10" id="KW-0413">Isomerase</keyword>
<keyword evidence="12" id="KW-0862">Zinc</keyword>
<comment type="cofactor">
    <cofactor evidence="2">
        <name>Mn(2+)</name>
        <dbReference type="ChEBI" id="CHEBI:29035"/>
    </cofactor>
</comment>
<evidence type="ECO:0000256" key="8">
    <source>
        <dbReference type="ARBA" id="ARBA00022723"/>
    </source>
</evidence>
<dbReference type="OrthoDB" id="1927044at2759"/>
<comment type="cofactor">
    <cofactor evidence="12">
        <name>a divalent metal cation</name>
        <dbReference type="ChEBI" id="CHEBI:60240"/>
    </cofactor>
    <text evidence="12">Binds 1 divalent metal cation per subunit.</text>
</comment>